<reference evidence="1" key="1">
    <citation type="journal article" date="2023" name="G3 (Bethesda)">
        <title>A reference genome for the long-term kleptoplast-retaining sea slug Elysia crispata morphotype clarki.</title>
        <authorList>
            <person name="Eastman K.E."/>
            <person name="Pendleton A.L."/>
            <person name="Shaikh M.A."/>
            <person name="Suttiyut T."/>
            <person name="Ogas R."/>
            <person name="Tomko P."/>
            <person name="Gavelis G."/>
            <person name="Widhalm J.R."/>
            <person name="Wisecaver J.H."/>
        </authorList>
    </citation>
    <scope>NUCLEOTIDE SEQUENCE</scope>
    <source>
        <strain evidence="1">ECLA1</strain>
    </source>
</reference>
<proteinExistence type="predicted"/>
<protein>
    <submittedName>
        <fullName evidence="1">Uncharacterized protein</fullName>
    </submittedName>
</protein>
<dbReference type="EMBL" id="JAWDGP010003346">
    <property type="protein sequence ID" value="KAK3775287.1"/>
    <property type="molecule type" value="Genomic_DNA"/>
</dbReference>
<accession>A0AAE0ZVB5</accession>
<dbReference type="Proteomes" id="UP001283361">
    <property type="component" value="Unassembled WGS sequence"/>
</dbReference>
<keyword evidence="2" id="KW-1185">Reference proteome</keyword>
<name>A0AAE0ZVB5_9GAST</name>
<evidence type="ECO:0000313" key="2">
    <source>
        <dbReference type="Proteomes" id="UP001283361"/>
    </source>
</evidence>
<organism evidence="1 2">
    <name type="scientific">Elysia crispata</name>
    <name type="common">lettuce slug</name>
    <dbReference type="NCBI Taxonomy" id="231223"/>
    <lineage>
        <taxon>Eukaryota</taxon>
        <taxon>Metazoa</taxon>
        <taxon>Spiralia</taxon>
        <taxon>Lophotrochozoa</taxon>
        <taxon>Mollusca</taxon>
        <taxon>Gastropoda</taxon>
        <taxon>Heterobranchia</taxon>
        <taxon>Euthyneura</taxon>
        <taxon>Panpulmonata</taxon>
        <taxon>Sacoglossa</taxon>
        <taxon>Placobranchoidea</taxon>
        <taxon>Plakobranchidae</taxon>
        <taxon>Elysia</taxon>
    </lineage>
</organism>
<sequence length="71" mass="8365">MMTGPCHVCRRRQARIGEMTREKVESVNIRRSHDHISWPAMLGYSMTVKPRMVLIRWYLTLTSYELAGSLR</sequence>
<evidence type="ECO:0000313" key="1">
    <source>
        <dbReference type="EMBL" id="KAK3775287.1"/>
    </source>
</evidence>
<dbReference type="AlphaFoldDB" id="A0AAE0ZVB5"/>
<comment type="caution">
    <text evidence="1">The sequence shown here is derived from an EMBL/GenBank/DDBJ whole genome shotgun (WGS) entry which is preliminary data.</text>
</comment>
<gene>
    <name evidence="1" type="ORF">RRG08_044963</name>
</gene>